<keyword evidence="7" id="KW-0614">Plasmid</keyword>
<dbReference type="Gene3D" id="1.10.10.10">
    <property type="entry name" value="Winged helix-like DNA-binding domain superfamily/Winged helix DNA-binding domain"/>
    <property type="match status" value="3"/>
</dbReference>
<keyword evidence="4 5" id="KW-0963">Cytoplasm</keyword>
<accession>A0A3A6UDB5</accession>
<sequence length="164" mass="19049">MSALLDAAMKLLSERPYTERELSKQLEKSFADKPDIDALIQSTIKRLNELHLISDHRLAESTAQRYAHKGNRFTIQSLRQRGVSDEVIEEVLTNLGDEYPRALDEARRKSRGLRDEHPEKSKTRIYRFLSGRGFAHETIKEVCKQLFEEGFFSAAHRQEESLFE</sequence>
<evidence type="ECO:0000256" key="5">
    <source>
        <dbReference type="HAMAP-Rule" id="MF_01114"/>
    </source>
</evidence>
<name>A0A3A6UDB5_LEGPN</name>
<dbReference type="PANTHER" id="PTHR33602:SF1">
    <property type="entry name" value="REGULATORY PROTEIN RECX FAMILY PROTEIN"/>
    <property type="match status" value="1"/>
</dbReference>
<evidence type="ECO:0000256" key="4">
    <source>
        <dbReference type="ARBA" id="ARBA00022490"/>
    </source>
</evidence>
<dbReference type="InterPro" id="IPR003783">
    <property type="entry name" value="Regulatory_RecX"/>
</dbReference>
<dbReference type="Pfam" id="PF21981">
    <property type="entry name" value="RecX_HTH3"/>
    <property type="match status" value="1"/>
</dbReference>
<comment type="function">
    <text evidence="5">Modulates RecA activity.</text>
</comment>
<comment type="subcellular location">
    <subcellularLocation>
        <location evidence="1 5">Cytoplasm</location>
    </subcellularLocation>
</comment>
<geneLocation type="plasmid" evidence="7">
    <name>unnamed2</name>
</geneLocation>
<reference evidence="7 8" key="1">
    <citation type="submission" date="2018-08" db="EMBL/GenBank/DDBJ databases">
        <title>Genome Sequences of Legionella pneumophila subsp. pneumophila Isolates, Recovered from a Drinking Water System in a Large Builging.</title>
        <authorList>
            <person name="Gomez-Alvarez V."/>
            <person name="Boczek L."/>
            <person name="King D."/>
            <person name="Pemberton A."/>
            <person name="Pfaller S."/>
            <person name="Rodgers M."/>
            <person name="Santodomingo J."/>
            <person name="Revetta R."/>
        </authorList>
    </citation>
    <scope>NUCLEOTIDE SEQUENCE [LARGE SCALE GENOMIC DNA]</scope>
    <source>
        <strain evidence="7 8">L01C.1</strain>
        <plasmid evidence="7">unnamed2</plasmid>
    </source>
</reference>
<dbReference type="GO" id="GO:0006282">
    <property type="term" value="P:regulation of DNA repair"/>
    <property type="evidence" value="ECO:0007669"/>
    <property type="project" value="UniProtKB-UniRule"/>
</dbReference>
<evidence type="ECO:0000313" key="8">
    <source>
        <dbReference type="Proteomes" id="UP000277145"/>
    </source>
</evidence>
<evidence type="ECO:0000256" key="2">
    <source>
        <dbReference type="ARBA" id="ARBA00009695"/>
    </source>
</evidence>
<evidence type="ECO:0000313" key="7">
    <source>
        <dbReference type="EMBL" id="RJY24693.1"/>
    </source>
</evidence>
<feature type="domain" description="RecX third three-helical" evidence="6">
    <location>
        <begin position="98"/>
        <end position="142"/>
    </location>
</feature>
<dbReference type="InterPro" id="IPR053925">
    <property type="entry name" value="RecX_HTH_3rd"/>
</dbReference>
<gene>
    <name evidence="5" type="primary">recX</name>
    <name evidence="7" type="ORF">D1H98_16865</name>
</gene>
<evidence type="ECO:0000256" key="3">
    <source>
        <dbReference type="ARBA" id="ARBA00018111"/>
    </source>
</evidence>
<dbReference type="RefSeq" id="WP_120130614.1">
    <property type="nucleotide sequence ID" value="NZ_QWDR01000006.1"/>
</dbReference>
<dbReference type="Proteomes" id="UP000277145">
    <property type="component" value="Unassembled WGS sequence"/>
</dbReference>
<dbReference type="PANTHER" id="PTHR33602">
    <property type="entry name" value="REGULATORY PROTEIN RECX FAMILY PROTEIN"/>
    <property type="match status" value="1"/>
</dbReference>
<comment type="caution">
    <text evidence="7">The sequence shown here is derived from an EMBL/GenBank/DDBJ whole genome shotgun (WGS) entry which is preliminary data.</text>
</comment>
<dbReference type="InterPro" id="IPR036388">
    <property type="entry name" value="WH-like_DNA-bd_sf"/>
</dbReference>
<dbReference type="EMBL" id="QWDR01000006">
    <property type="protein sequence ID" value="RJY24693.1"/>
    <property type="molecule type" value="Genomic_DNA"/>
</dbReference>
<evidence type="ECO:0000256" key="1">
    <source>
        <dbReference type="ARBA" id="ARBA00004496"/>
    </source>
</evidence>
<comment type="similarity">
    <text evidence="2 5">Belongs to the RecX family.</text>
</comment>
<organism evidence="7 8">
    <name type="scientific">Legionella pneumophila subsp. pneumophila</name>
    <dbReference type="NCBI Taxonomy" id="91891"/>
    <lineage>
        <taxon>Bacteria</taxon>
        <taxon>Pseudomonadati</taxon>
        <taxon>Pseudomonadota</taxon>
        <taxon>Gammaproteobacteria</taxon>
        <taxon>Legionellales</taxon>
        <taxon>Legionellaceae</taxon>
        <taxon>Legionella</taxon>
    </lineage>
</organism>
<dbReference type="AlphaFoldDB" id="A0A3A6UDB5"/>
<protein>
    <recommendedName>
        <fullName evidence="3 5">Regulatory protein RecX</fullName>
    </recommendedName>
</protein>
<dbReference type="HAMAP" id="MF_01114">
    <property type="entry name" value="RecX"/>
    <property type="match status" value="1"/>
</dbReference>
<dbReference type="GO" id="GO:0005737">
    <property type="term" value="C:cytoplasm"/>
    <property type="evidence" value="ECO:0007669"/>
    <property type="project" value="UniProtKB-SubCell"/>
</dbReference>
<evidence type="ECO:0000259" key="6">
    <source>
        <dbReference type="Pfam" id="PF21981"/>
    </source>
</evidence>
<proteinExistence type="inferred from homology"/>